<protein>
    <submittedName>
        <fullName evidence="1">Uncharacterized protein</fullName>
    </submittedName>
</protein>
<organism evidence="1 2">
    <name type="scientific">Eumeta variegata</name>
    <name type="common">Bagworm moth</name>
    <name type="synonym">Eumeta japonica</name>
    <dbReference type="NCBI Taxonomy" id="151549"/>
    <lineage>
        <taxon>Eukaryota</taxon>
        <taxon>Metazoa</taxon>
        <taxon>Ecdysozoa</taxon>
        <taxon>Arthropoda</taxon>
        <taxon>Hexapoda</taxon>
        <taxon>Insecta</taxon>
        <taxon>Pterygota</taxon>
        <taxon>Neoptera</taxon>
        <taxon>Endopterygota</taxon>
        <taxon>Lepidoptera</taxon>
        <taxon>Glossata</taxon>
        <taxon>Ditrysia</taxon>
        <taxon>Tineoidea</taxon>
        <taxon>Psychidae</taxon>
        <taxon>Oiketicinae</taxon>
        <taxon>Eumeta</taxon>
    </lineage>
</organism>
<accession>A0A4C1Z9X7</accession>
<sequence length="103" mass="11546">MKTAEPYVPYDDWRPPDGLGRLTIRLILNYQRSRHLKMGFRPISLRDKRAYKLPGPACGQPTAATAAHGYSRLGRNHQCIAGFLKRNKISNVGRRGLTERGGG</sequence>
<dbReference type="Proteomes" id="UP000299102">
    <property type="component" value="Unassembled WGS sequence"/>
</dbReference>
<keyword evidence="2" id="KW-1185">Reference proteome</keyword>
<name>A0A4C1Z9X7_EUMVA</name>
<dbReference type="EMBL" id="BGZK01001733">
    <property type="protein sequence ID" value="GBP85386.1"/>
    <property type="molecule type" value="Genomic_DNA"/>
</dbReference>
<gene>
    <name evidence="1" type="ORF">EVAR_62966_1</name>
</gene>
<reference evidence="1 2" key="1">
    <citation type="journal article" date="2019" name="Commun. Biol.">
        <title>The bagworm genome reveals a unique fibroin gene that provides high tensile strength.</title>
        <authorList>
            <person name="Kono N."/>
            <person name="Nakamura H."/>
            <person name="Ohtoshi R."/>
            <person name="Tomita M."/>
            <person name="Numata K."/>
            <person name="Arakawa K."/>
        </authorList>
    </citation>
    <scope>NUCLEOTIDE SEQUENCE [LARGE SCALE GENOMIC DNA]</scope>
</reference>
<comment type="caution">
    <text evidence="1">The sequence shown here is derived from an EMBL/GenBank/DDBJ whole genome shotgun (WGS) entry which is preliminary data.</text>
</comment>
<dbReference type="AlphaFoldDB" id="A0A4C1Z9X7"/>
<evidence type="ECO:0000313" key="1">
    <source>
        <dbReference type="EMBL" id="GBP85386.1"/>
    </source>
</evidence>
<proteinExistence type="predicted"/>
<evidence type="ECO:0000313" key="2">
    <source>
        <dbReference type="Proteomes" id="UP000299102"/>
    </source>
</evidence>